<gene>
    <name evidence="2" type="ORF">BO71DRAFT_402162</name>
</gene>
<dbReference type="AlphaFoldDB" id="A0A319D0F3"/>
<evidence type="ECO:0000313" key="2">
    <source>
        <dbReference type="EMBL" id="PYH90491.1"/>
    </source>
</evidence>
<sequence>MLTRRRPSLDHDKPTRQDFEELQSAVRKPRSGGKIRVAVMPIIENGGGVVDDSKISVGEGGYSFDNLAPFADGKIAETKPAYFYGTHPDQVDRWIRADRSKQIIPSLQNDRPILPNFFLEVKDDGTSQGILRLRACYNGAIGARAIHALRETTLETGENSYGDAYTITATYVYGRLTLYAHHYTLSKFGHPEYTMTYLGGWMLTESVERFKEGVTAYRNARDWAKDQREELIRKANARCQGQEDSS</sequence>
<feature type="compositionally biased region" description="Basic and acidic residues" evidence="1">
    <location>
        <begin position="7"/>
        <end position="19"/>
    </location>
</feature>
<organism evidence="2 3">
    <name type="scientific">Aspergillus ellipticus CBS 707.79</name>
    <dbReference type="NCBI Taxonomy" id="1448320"/>
    <lineage>
        <taxon>Eukaryota</taxon>
        <taxon>Fungi</taxon>
        <taxon>Dikarya</taxon>
        <taxon>Ascomycota</taxon>
        <taxon>Pezizomycotina</taxon>
        <taxon>Eurotiomycetes</taxon>
        <taxon>Eurotiomycetidae</taxon>
        <taxon>Eurotiales</taxon>
        <taxon>Aspergillaceae</taxon>
        <taxon>Aspergillus</taxon>
        <taxon>Aspergillus subgen. Circumdati</taxon>
    </lineage>
</organism>
<dbReference type="OrthoDB" id="4503105at2759"/>
<dbReference type="VEuPathDB" id="FungiDB:BO71DRAFT_402162"/>
<evidence type="ECO:0000313" key="3">
    <source>
        <dbReference type="Proteomes" id="UP000247810"/>
    </source>
</evidence>
<proteinExistence type="predicted"/>
<reference evidence="2 3" key="1">
    <citation type="submission" date="2018-02" db="EMBL/GenBank/DDBJ databases">
        <title>The genomes of Aspergillus section Nigri reveals drivers in fungal speciation.</title>
        <authorList>
            <consortium name="DOE Joint Genome Institute"/>
            <person name="Vesth T.C."/>
            <person name="Nybo J."/>
            <person name="Theobald S."/>
            <person name="Brandl J."/>
            <person name="Frisvad J.C."/>
            <person name="Nielsen K.F."/>
            <person name="Lyhne E.K."/>
            <person name="Kogle M.E."/>
            <person name="Kuo A."/>
            <person name="Riley R."/>
            <person name="Clum A."/>
            <person name="Nolan M."/>
            <person name="Lipzen A."/>
            <person name="Salamov A."/>
            <person name="Henrissat B."/>
            <person name="Wiebenga A."/>
            <person name="De vries R.P."/>
            <person name="Grigoriev I.V."/>
            <person name="Mortensen U.H."/>
            <person name="Andersen M.R."/>
            <person name="Baker S.E."/>
        </authorList>
    </citation>
    <scope>NUCLEOTIDE SEQUENCE [LARGE SCALE GENOMIC DNA]</scope>
    <source>
        <strain evidence="2 3">CBS 707.79</strain>
    </source>
</reference>
<dbReference type="Proteomes" id="UP000247810">
    <property type="component" value="Unassembled WGS sequence"/>
</dbReference>
<name>A0A319D0F3_9EURO</name>
<evidence type="ECO:0000256" key="1">
    <source>
        <dbReference type="SAM" id="MobiDB-lite"/>
    </source>
</evidence>
<keyword evidence="3" id="KW-1185">Reference proteome</keyword>
<accession>A0A319D0F3</accession>
<dbReference type="STRING" id="1448320.A0A319D0F3"/>
<feature type="region of interest" description="Disordered" evidence="1">
    <location>
        <begin position="1"/>
        <end position="26"/>
    </location>
</feature>
<protein>
    <submittedName>
        <fullName evidence="2">Uncharacterized protein</fullName>
    </submittedName>
</protein>
<dbReference type="EMBL" id="KZ825981">
    <property type="protein sequence ID" value="PYH90491.1"/>
    <property type="molecule type" value="Genomic_DNA"/>
</dbReference>